<dbReference type="OrthoDB" id="10249419at2759"/>
<sequence length="133" mass="14561">MSLDHFSIVVPAPAFEPLIAFLLKSVGHLGLKEIIRPVPQVVGLGVTRPYFWIAISQDDEAAVTTSLKKQHIAFTAETVEEIKTFYEVALKEGATDNGAPGPRNYTPGYYAAFVKDPVAGINFEVCMKTYKGE</sequence>
<protein>
    <recommendedName>
        <fullName evidence="1">Glyoxalase/fosfomycin resistance/dioxygenase domain-containing protein</fullName>
    </recommendedName>
</protein>
<dbReference type="AlphaFoldDB" id="A0A6G1HIE5"/>
<dbReference type="Gene3D" id="3.10.180.10">
    <property type="entry name" value="2,3-Dihydroxybiphenyl 1,2-Dioxygenase, domain 1"/>
    <property type="match status" value="1"/>
</dbReference>
<evidence type="ECO:0000313" key="2">
    <source>
        <dbReference type="EMBL" id="KAF2395828.1"/>
    </source>
</evidence>
<dbReference type="PANTHER" id="PTHR35006:SF2">
    <property type="entry name" value="GLYOXALASE FAMILY PROTEIN (AFU_ORTHOLOGUE AFUA_5G14830)"/>
    <property type="match status" value="1"/>
</dbReference>
<evidence type="ECO:0000313" key="3">
    <source>
        <dbReference type="Proteomes" id="UP000799640"/>
    </source>
</evidence>
<dbReference type="SUPFAM" id="SSF54593">
    <property type="entry name" value="Glyoxalase/Bleomycin resistance protein/Dihydroxybiphenyl dioxygenase"/>
    <property type="match status" value="1"/>
</dbReference>
<name>A0A6G1HIE5_9PEZI</name>
<feature type="domain" description="Glyoxalase/fosfomycin resistance/dioxygenase" evidence="1">
    <location>
        <begin position="68"/>
        <end position="125"/>
    </location>
</feature>
<dbReference type="EMBL" id="ML996710">
    <property type="protein sequence ID" value="KAF2395828.1"/>
    <property type="molecule type" value="Genomic_DNA"/>
</dbReference>
<gene>
    <name evidence="2" type="ORF">EJ06DRAFT_484456</name>
</gene>
<keyword evidence="3" id="KW-1185">Reference proteome</keyword>
<dbReference type="Proteomes" id="UP000799640">
    <property type="component" value="Unassembled WGS sequence"/>
</dbReference>
<proteinExistence type="predicted"/>
<evidence type="ECO:0000259" key="1">
    <source>
        <dbReference type="Pfam" id="PF00903"/>
    </source>
</evidence>
<dbReference type="InterPro" id="IPR029068">
    <property type="entry name" value="Glyas_Bleomycin-R_OHBP_Dase"/>
</dbReference>
<dbReference type="Pfam" id="PF00903">
    <property type="entry name" value="Glyoxalase"/>
    <property type="match status" value="1"/>
</dbReference>
<reference evidence="2" key="1">
    <citation type="journal article" date="2020" name="Stud. Mycol.">
        <title>101 Dothideomycetes genomes: a test case for predicting lifestyles and emergence of pathogens.</title>
        <authorList>
            <person name="Haridas S."/>
            <person name="Albert R."/>
            <person name="Binder M."/>
            <person name="Bloem J."/>
            <person name="Labutti K."/>
            <person name="Salamov A."/>
            <person name="Andreopoulos B."/>
            <person name="Baker S."/>
            <person name="Barry K."/>
            <person name="Bills G."/>
            <person name="Bluhm B."/>
            <person name="Cannon C."/>
            <person name="Castanera R."/>
            <person name="Culley D."/>
            <person name="Daum C."/>
            <person name="Ezra D."/>
            <person name="Gonzalez J."/>
            <person name="Henrissat B."/>
            <person name="Kuo A."/>
            <person name="Liang C."/>
            <person name="Lipzen A."/>
            <person name="Lutzoni F."/>
            <person name="Magnuson J."/>
            <person name="Mondo S."/>
            <person name="Nolan M."/>
            <person name="Ohm R."/>
            <person name="Pangilinan J."/>
            <person name="Park H.-J."/>
            <person name="Ramirez L."/>
            <person name="Alfaro M."/>
            <person name="Sun H."/>
            <person name="Tritt A."/>
            <person name="Yoshinaga Y."/>
            <person name="Zwiers L.-H."/>
            <person name="Turgeon B."/>
            <person name="Goodwin S."/>
            <person name="Spatafora J."/>
            <person name="Crous P."/>
            <person name="Grigoriev I."/>
        </authorList>
    </citation>
    <scope>NUCLEOTIDE SEQUENCE</scope>
    <source>
        <strain evidence="2">CBS 262.69</strain>
    </source>
</reference>
<organism evidence="2 3">
    <name type="scientific">Trichodelitschia bisporula</name>
    <dbReference type="NCBI Taxonomy" id="703511"/>
    <lineage>
        <taxon>Eukaryota</taxon>
        <taxon>Fungi</taxon>
        <taxon>Dikarya</taxon>
        <taxon>Ascomycota</taxon>
        <taxon>Pezizomycotina</taxon>
        <taxon>Dothideomycetes</taxon>
        <taxon>Dothideomycetes incertae sedis</taxon>
        <taxon>Phaeotrichales</taxon>
        <taxon>Phaeotrichaceae</taxon>
        <taxon>Trichodelitschia</taxon>
    </lineage>
</organism>
<dbReference type="InterPro" id="IPR004360">
    <property type="entry name" value="Glyas_Fos-R_dOase_dom"/>
</dbReference>
<accession>A0A6G1HIE5</accession>
<dbReference type="PANTHER" id="PTHR35006">
    <property type="entry name" value="GLYOXALASE FAMILY PROTEIN (AFU_ORTHOLOGUE AFUA_5G14830)"/>
    <property type="match status" value="1"/>
</dbReference>